<comment type="subcellular location">
    <subcellularLocation>
        <location evidence="1">Cell inner membrane</location>
        <topology evidence="1">Multi-pass membrane protein</topology>
    </subcellularLocation>
</comment>
<evidence type="ECO:0000256" key="13">
    <source>
        <dbReference type="ARBA" id="ARBA00023136"/>
    </source>
</evidence>
<accession>A0A5B2VKJ0</accession>
<dbReference type="InterPro" id="IPR003856">
    <property type="entry name" value="LPS_length_determ_N"/>
</dbReference>
<reference evidence="21 22" key="1">
    <citation type="submission" date="2019-09" db="EMBL/GenBank/DDBJ databases">
        <title>Chitinophaga ginsengihumi sp. nov., isolated from soil of ginseng rhizosphere.</title>
        <authorList>
            <person name="Lee J."/>
        </authorList>
    </citation>
    <scope>NUCLEOTIDE SEQUENCE [LARGE SCALE GENOMIC DNA]</scope>
    <source>
        <strain evidence="21 22">BN140078</strain>
    </source>
</reference>
<dbReference type="CDD" id="cd05387">
    <property type="entry name" value="BY-kinase"/>
    <property type="match status" value="1"/>
</dbReference>
<reference evidence="21 22" key="2">
    <citation type="submission" date="2019-09" db="EMBL/GenBank/DDBJ databases">
        <authorList>
            <person name="Jin C."/>
        </authorList>
    </citation>
    <scope>NUCLEOTIDE SEQUENCE [LARGE SCALE GENOMIC DNA]</scope>
    <source>
        <strain evidence="21 22">BN140078</strain>
    </source>
</reference>
<evidence type="ECO:0000256" key="11">
    <source>
        <dbReference type="ARBA" id="ARBA00022840"/>
    </source>
</evidence>
<dbReference type="AlphaFoldDB" id="A0A5B2VKJ0"/>
<name>A0A5B2VKJ0_9BACT</name>
<dbReference type="Proteomes" id="UP000324611">
    <property type="component" value="Unassembled WGS sequence"/>
</dbReference>
<evidence type="ECO:0000256" key="4">
    <source>
        <dbReference type="ARBA" id="ARBA00011903"/>
    </source>
</evidence>
<keyword evidence="10 21" id="KW-0418">Kinase</keyword>
<keyword evidence="7 21" id="KW-0808">Transferase</keyword>
<evidence type="ECO:0000256" key="16">
    <source>
        <dbReference type="SAM" id="MobiDB-lite"/>
    </source>
</evidence>
<dbReference type="InterPro" id="IPR025669">
    <property type="entry name" value="AAA_dom"/>
</dbReference>
<keyword evidence="11" id="KW-0067">ATP-binding</keyword>
<dbReference type="Gene3D" id="3.40.50.300">
    <property type="entry name" value="P-loop containing nucleotide triphosphate hydrolases"/>
    <property type="match status" value="1"/>
</dbReference>
<dbReference type="GO" id="GO:0005886">
    <property type="term" value="C:plasma membrane"/>
    <property type="evidence" value="ECO:0007669"/>
    <property type="project" value="UniProtKB-SubCell"/>
</dbReference>
<evidence type="ECO:0000256" key="5">
    <source>
        <dbReference type="ARBA" id="ARBA00022475"/>
    </source>
</evidence>
<dbReference type="PANTHER" id="PTHR32309:SF13">
    <property type="entry name" value="FERRIC ENTEROBACTIN TRANSPORT PROTEIN FEPE"/>
    <property type="match status" value="1"/>
</dbReference>
<dbReference type="PANTHER" id="PTHR32309">
    <property type="entry name" value="TYROSINE-PROTEIN KINASE"/>
    <property type="match status" value="1"/>
</dbReference>
<feature type="region of interest" description="Disordered" evidence="16">
    <location>
        <begin position="1"/>
        <end position="22"/>
    </location>
</feature>
<dbReference type="SUPFAM" id="SSF52540">
    <property type="entry name" value="P-loop containing nucleoside triphosphate hydrolases"/>
    <property type="match status" value="1"/>
</dbReference>
<evidence type="ECO:0000256" key="15">
    <source>
        <dbReference type="ARBA" id="ARBA00051245"/>
    </source>
</evidence>
<comment type="caution">
    <text evidence="21">The sequence shown here is derived from an EMBL/GenBank/DDBJ whole genome shotgun (WGS) entry which is preliminary data.</text>
</comment>
<evidence type="ECO:0000313" key="22">
    <source>
        <dbReference type="Proteomes" id="UP000324611"/>
    </source>
</evidence>
<comment type="similarity">
    <text evidence="2">Belongs to the CpsD/CapB family.</text>
</comment>
<dbReference type="NCBIfam" id="TIGR01007">
    <property type="entry name" value="eps_fam"/>
    <property type="match status" value="1"/>
</dbReference>
<dbReference type="Pfam" id="PF13807">
    <property type="entry name" value="GNVR"/>
    <property type="match status" value="1"/>
</dbReference>
<dbReference type="RefSeq" id="WP_149840377.1">
    <property type="nucleotide sequence ID" value="NZ_VUOC01000004.1"/>
</dbReference>
<evidence type="ECO:0000256" key="7">
    <source>
        <dbReference type="ARBA" id="ARBA00022679"/>
    </source>
</evidence>
<feature type="domain" description="Polysaccharide chain length determinant N-terminal" evidence="18">
    <location>
        <begin position="29"/>
        <end position="118"/>
    </location>
</feature>
<dbReference type="GO" id="GO:0005524">
    <property type="term" value="F:ATP binding"/>
    <property type="evidence" value="ECO:0007669"/>
    <property type="project" value="UniProtKB-KW"/>
</dbReference>
<feature type="transmembrane region" description="Helical" evidence="17">
    <location>
        <begin position="39"/>
        <end position="58"/>
    </location>
</feature>
<organism evidence="21 22">
    <name type="scientific">Chitinophaga agrisoli</name>
    <dbReference type="NCBI Taxonomy" id="2607653"/>
    <lineage>
        <taxon>Bacteria</taxon>
        <taxon>Pseudomonadati</taxon>
        <taxon>Bacteroidota</taxon>
        <taxon>Chitinophagia</taxon>
        <taxon>Chitinophagales</taxon>
        <taxon>Chitinophagaceae</taxon>
        <taxon>Chitinophaga</taxon>
    </lineage>
</organism>
<dbReference type="EMBL" id="VUOC01000004">
    <property type="protein sequence ID" value="KAA2239198.1"/>
    <property type="molecule type" value="Genomic_DNA"/>
</dbReference>
<evidence type="ECO:0000256" key="3">
    <source>
        <dbReference type="ARBA" id="ARBA00008883"/>
    </source>
</evidence>
<proteinExistence type="inferred from homology"/>
<evidence type="ECO:0000256" key="2">
    <source>
        <dbReference type="ARBA" id="ARBA00007316"/>
    </source>
</evidence>
<comment type="catalytic activity">
    <reaction evidence="15">
        <text>L-tyrosyl-[protein] + ATP = O-phospho-L-tyrosyl-[protein] + ADP + H(+)</text>
        <dbReference type="Rhea" id="RHEA:10596"/>
        <dbReference type="Rhea" id="RHEA-COMP:10136"/>
        <dbReference type="Rhea" id="RHEA-COMP:20101"/>
        <dbReference type="ChEBI" id="CHEBI:15378"/>
        <dbReference type="ChEBI" id="CHEBI:30616"/>
        <dbReference type="ChEBI" id="CHEBI:46858"/>
        <dbReference type="ChEBI" id="CHEBI:61978"/>
        <dbReference type="ChEBI" id="CHEBI:456216"/>
        <dbReference type="EC" id="2.7.10.2"/>
    </reaction>
</comment>
<dbReference type="InterPro" id="IPR005702">
    <property type="entry name" value="Wzc-like_C"/>
</dbReference>
<evidence type="ECO:0000256" key="17">
    <source>
        <dbReference type="SAM" id="Phobius"/>
    </source>
</evidence>
<evidence type="ECO:0000256" key="1">
    <source>
        <dbReference type="ARBA" id="ARBA00004429"/>
    </source>
</evidence>
<keyword evidence="5" id="KW-1003">Cell membrane</keyword>
<dbReference type="InterPro" id="IPR027417">
    <property type="entry name" value="P-loop_NTPase"/>
</dbReference>
<protein>
    <recommendedName>
        <fullName evidence="4">non-specific protein-tyrosine kinase</fullName>
        <ecNumber evidence="4">2.7.10.2</ecNumber>
    </recommendedName>
</protein>
<evidence type="ECO:0000256" key="6">
    <source>
        <dbReference type="ARBA" id="ARBA00022519"/>
    </source>
</evidence>
<evidence type="ECO:0000259" key="20">
    <source>
        <dbReference type="Pfam" id="PF13807"/>
    </source>
</evidence>
<feature type="domain" description="AAA" evidence="19">
    <location>
        <begin position="585"/>
        <end position="714"/>
    </location>
</feature>
<sequence>MQDNIYSNGKSGTNGLYPTDQPESNAPNLRKVLDKYLRYWYLFIICAILGVIGAWLYLRYSTAYYNITAKVLVQDAQKGGGAGEEIMEQMQLFDNKSNVDNEVEILNSRSLMERVVKTMELNVTCYVQGRVKKSEQYGNLPFHVHVLYLKDTLKPVTYILEPDGEKGFRLTKGDLARTTRWGDTVQLPEGLIRVERTARFPLEQPAYLVRIKSIDDAVAEYKGLVEFNVPNRQVSTIDLNLVYAVPEKGELVLSRLLQTYLAASVEDKNRIADSTIDFIDRRLVIVSRELAGVEQGIQNFKQANELTDLDEQAKQLVTGSGDFAKQLTEQQVKLSVVDGLEQYIKDEKNNKRIVPTSLVVQDPTFTGLVEKYNTLQLERERQLMSSTESNPMVRNMDQQLAGLRTDILNNLLSFKAGVQASVQELERNAGMLTTRIRQVPAKERVFLDYSRQQTIKQELYLYLLKKREESAISKTSNMAVARVIDPAKSDALPFTPKRILIYLVGLILGVVVPAAFLYLKEVLNRRVLDKDDILQHTPVPILAEIGHSDDKDMVVVTANARTPVAEQFRAMRTNLQFVLTGANEKVILLTSSMSGEGKSFIATNLAAILAVSGKKVVLLEMDLRKPKISEKLHLSNQLGFSNYSIGKASLNEIIRPSGIHDNCWLISSGPVPPNPAELMLLNQTSEMFQELRRRFDYVIIDTAPIGLVTDAQLLGRFADVTLFVIRQGHTFKQQLQFTKDLYVYKRMPKMELVVNDVKKASAYGYGYGYGAGYGYGYYDQKEDKSVLGRVKKTFIGN</sequence>
<dbReference type="EC" id="2.7.10.2" evidence="4"/>
<dbReference type="FunFam" id="3.40.50.300:FF:000527">
    <property type="entry name" value="Tyrosine-protein kinase etk"/>
    <property type="match status" value="1"/>
</dbReference>
<keyword evidence="22" id="KW-1185">Reference proteome</keyword>
<comment type="similarity">
    <text evidence="3">Belongs to the etk/wzc family.</text>
</comment>
<feature type="transmembrane region" description="Helical" evidence="17">
    <location>
        <begin position="499"/>
        <end position="519"/>
    </location>
</feature>
<feature type="domain" description="Tyrosine-protein kinase G-rich" evidence="20">
    <location>
        <begin position="446"/>
        <end position="521"/>
    </location>
</feature>
<dbReference type="Pfam" id="PF02706">
    <property type="entry name" value="Wzz"/>
    <property type="match status" value="1"/>
</dbReference>
<evidence type="ECO:0000256" key="8">
    <source>
        <dbReference type="ARBA" id="ARBA00022692"/>
    </source>
</evidence>
<keyword evidence="12 17" id="KW-1133">Transmembrane helix</keyword>
<evidence type="ECO:0000313" key="21">
    <source>
        <dbReference type="EMBL" id="KAA2239198.1"/>
    </source>
</evidence>
<evidence type="ECO:0000256" key="14">
    <source>
        <dbReference type="ARBA" id="ARBA00023137"/>
    </source>
</evidence>
<keyword evidence="9" id="KW-0547">Nucleotide-binding</keyword>
<dbReference type="GO" id="GO:0042802">
    <property type="term" value="F:identical protein binding"/>
    <property type="evidence" value="ECO:0007669"/>
    <property type="project" value="UniProtKB-ARBA"/>
</dbReference>
<gene>
    <name evidence="21" type="ORF">F0L74_23620</name>
</gene>
<evidence type="ECO:0000256" key="12">
    <source>
        <dbReference type="ARBA" id="ARBA00022989"/>
    </source>
</evidence>
<evidence type="ECO:0000259" key="19">
    <source>
        <dbReference type="Pfam" id="PF13614"/>
    </source>
</evidence>
<keyword evidence="6" id="KW-0997">Cell inner membrane</keyword>
<evidence type="ECO:0000259" key="18">
    <source>
        <dbReference type="Pfam" id="PF02706"/>
    </source>
</evidence>
<keyword evidence="14" id="KW-0829">Tyrosine-protein kinase</keyword>
<dbReference type="InterPro" id="IPR032807">
    <property type="entry name" value="GNVR"/>
</dbReference>
<dbReference type="InterPro" id="IPR050445">
    <property type="entry name" value="Bact_polysacc_biosynth/exp"/>
</dbReference>
<keyword evidence="13 17" id="KW-0472">Membrane</keyword>
<evidence type="ECO:0000256" key="9">
    <source>
        <dbReference type="ARBA" id="ARBA00022741"/>
    </source>
</evidence>
<evidence type="ECO:0000256" key="10">
    <source>
        <dbReference type="ARBA" id="ARBA00022777"/>
    </source>
</evidence>
<keyword evidence="8 17" id="KW-0812">Transmembrane</keyword>
<dbReference type="GO" id="GO:0004715">
    <property type="term" value="F:non-membrane spanning protein tyrosine kinase activity"/>
    <property type="evidence" value="ECO:0007669"/>
    <property type="project" value="UniProtKB-EC"/>
</dbReference>
<dbReference type="Pfam" id="PF13614">
    <property type="entry name" value="AAA_31"/>
    <property type="match status" value="1"/>
</dbReference>